<evidence type="ECO:0000313" key="2">
    <source>
        <dbReference type="EMBL" id="PPQ77876.1"/>
    </source>
</evidence>
<proteinExistence type="predicted"/>
<dbReference type="AlphaFoldDB" id="A0A409WH76"/>
<keyword evidence="3" id="KW-1185">Reference proteome</keyword>
<organism evidence="2 3">
    <name type="scientific">Gymnopilus dilepis</name>
    <dbReference type="NCBI Taxonomy" id="231916"/>
    <lineage>
        <taxon>Eukaryota</taxon>
        <taxon>Fungi</taxon>
        <taxon>Dikarya</taxon>
        <taxon>Basidiomycota</taxon>
        <taxon>Agaricomycotina</taxon>
        <taxon>Agaricomycetes</taxon>
        <taxon>Agaricomycetidae</taxon>
        <taxon>Agaricales</taxon>
        <taxon>Agaricineae</taxon>
        <taxon>Hymenogastraceae</taxon>
        <taxon>Gymnopilus</taxon>
    </lineage>
</organism>
<comment type="caution">
    <text evidence="2">The sequence shown here is derived from an EMBL/GenBank/DDBJ whole genome shotgun (WGS) entry which is preliminary data.</text>
</comment>
<feature type="region of interest" description="Disordered" evidence="1">
    <location>
        <begin position="1"/>
        <end position="27"/>
    </location>
</feature>
<dbReference type="InParanoid" id="A0A409WH76"/>
<accession>A0A409WH76</accession>
<gene>
    <name evidence="2" type="ORF">CVT26_005201</name>
</gene>
<protein>
    <submittedName>
        <fullName evidence="2">Uncharacterized protein</fullName>
    </submittedName>
</protein>
<feature type="region of interest" description="Disordered" evidence="1">
    <location>
        <begin position="46"/>
        <end position="90"/>
    </location>
</feature>
<feature type="compositionally biased region" description="Pro residues" evidence="1">
    <location>
        <begin position="8"/>
        <end position="17"/>
    </location>
</feature>
<sequence length="90" mass="10358">MRVLLPHLPSPSHPPPSFDTAAPPFNPSTRMWARIRRVWVCWKRGPWIGRPDRHRDTRRRSRPPPSPGNSEPEIDDLPFLLTTSPPSPSH</sequence>
<dbReference type="Proteomes" id="UP000284706">
    <property type="component" value="Unassembled WGS sequence"/>
</dbReference>
<reference evidence="2 3" key="1">
    <citation type="journal article" date="2018" name="Evol. Lett.">
        <title>Horizontal gene cluster transfer increased hallucinogenic mushroom diversity.</title>
        <authorList>
            <person name="Reynolds H.T."/>
            <person name="Vijayakumar V."/>
            <person name="Gluck-Thaler E."/>
            <person name="Korotkin H.B."/>
            <person name="Matheny P.B."/>
            <person name="Slot J.C."/>
        </authorList>
    </citation>
    <scope>NUCLEOTIDE SEQUENCE [LARGE SCALE GENOMIC DNA]</scope>
    <source>
        <strain evidence="2 3">SRW20</strain>
    </source>
</reference>
<evidence type="ECO:0000256" key="1">
    <source>
        <dbReference type="SAM" id="MobiDB-lite"/>
    </source>
</evidence>
<dbReference type="EMBL" id="NHYE01005072">
    <property type="protein sequence ID" value="PPQ77876.1"/>
    <property type="molecule type" value="Genomic_DNA"/>
</dbReference>
<evidence type="ECO:0000313" key="3">
    <source>
        <dbReference type="Proteomes" id="UP000284706"/>
    </source>
</evidence>
<name>A0A409WH76_9AGAR</name>